<keyword evidence="3" id="KW-1185">Reference proteome</keyword>
<evidence type="ECO:0000313" key="2">
    <source>
        <dbReference type="EMBL" id="CAD8106823.1"/>
    </source>
</evidence>
<reference evidence="2" key="1">
    <citation type="submission" date="2021-01" db="EMBL/GenBank/DDBJ databases">
        <authorList>
            <consortium name="Genoscope - CEA"/>
            <person name="William W."/>
        </authorList>
    </citation>
    <scope>NUCLEOTIDE SEQUENCE</scope>
</reference>
<keyword evidence="1" id="KW-1133">Transmembrane helix</keyword>
<dbReference type="PANTHER" id="PTHR13715:SF99">
    <property type="entry name" value="INOSITOL 1,4,5-TRISPHOSPHATE RECEPTOR-LIKE PROTEIN A"/>
    <property type="match status" value="1"/>
</dbReference>
<dbReference type="InterPro" id="IPR015925">
    <property type="entry name" value="Ryanodine_IP3_receptor"/>
</dbReference>
<accession>A0A8S1PW77</accession>
<dbReference type="EMBL" id="CAJJDN010000087">
    <property type="protein sequence ID" value="CAD8106823.1"/>
    <property type="molecule type" value="Genomic_DNA"/>
</dbReference>
<dbReference type="PANTHER" id="PTHR13715">
    <property type="entry name" value="RYANODINE RECEPTOR AND IP3 RECEPTOR"/>
    <property type="match status" value="1"/>
</dbReference>
<protein>
    <submittedName>
        <fullName evidence="2">Uncharacterized protein</fullName>
    </submittedName>
</protein>
<gene>
    <name evidence="2" type="ORF">PSON_ATCC_30995.1.T0870191</name>
</gene>
<comment type="caution">
    <text evidence="2">The sequence shown here is derived from an EMBL/GenBank/DDBJ whole genome shotgun (WGS) entry which is preliminary data.</text>
</comment>
<dbReference type="GO" id="GO:0006816">
    <property type="term" value="P:calcium ion transport"/>
    <property type="evidence" value="ECO:0007669"/>
    <property type="project" value="InterPro"/>
</dbReference>
<organism evidence="2 3">
    <name type="scientific">Paramecium sonneborni</name>
    <dbReference type="NCBI Taxonomy" id="65129"/>
    <lineage>
        <taxon>Eukaryota</taxon>
        <taxon>Sar</taxon>
        <taxon>Alveolata</taxon>
        <taxon>Ciliophora</taxon>
        <taxon>Intramacronucleata</taxon>
        <taxon>Oligohymenophorea</taxon>
        <taxon>Peniculida</taxon>
        <taxon>Parameciidae</taxon>
        <taxon>Paramecium</taxon>
    </lineage>
</organism>
<evidence type="ECO:0000313" key="3">
    <source>
        <dbReference type="Proteomes" id="UP000692954"/>
    </source>
</evidence>
<evidence type="ECO:0000256" key="1">
    <source>
        <dbReference type="SAM" id="Phobius"/>
    </source>
</evidence>
<name>A0A8S1PW77_9CILI</name>
<proteinExistence type="predicted"/>
<feature type="transmembrane region" description="Helical" evidence="1">
    <location>
        <begin position="22"/>
        <end position="44"/>
    </location>
</feature>
<keyword evidence="1" id="KW-0472">Membrane</keyword>
<dbReference type="AlphaFoldDB" id="A0A8S1PW77"/>
<sequence length="95" mass="11045">MLIRYPTLSNVVRAVTMTWQELILTLLLIIIITQIFTLIAFYTLQDPLELDCKEVSICFLQIFDKNFKVPGDIGGDITNDNPQSIYYLRDLQIYI</sequence>
<keyword evidence="1" id="KW-0812">Transmembrane</keyword>
<dbReference type="Proteomes" id="UP000692954">
    <property type="component" value="Unassembled WGS sequence"/>
</dbReference>